<name>A0ABD0LLK4_9CAEN</name>
<evidence type="ECO:0000313" key="1">
    <source>
        <dbReference type="EMBL" id="KAK7500205.1"/>
    </source>
</evidence>
<proteinExistence type="predicted"/>
<dbReference type="PANTHER" id="PTHR23409">
    <property type="entry name" value="RIBONUCLEOSIDE-DIPHOSPHATE REDUCTASE SMALL CHAIN"/>
    <property type="match status" value="1"/>
</dbReference>
<accession>A0ABD0LLK4</accession>
<organism evidence="1 2">
    <name type="scientific">Batillaria attramentaria</name>
    <dbReference type="NCBI Taxonomy" id="370345"/>
    <lineage>
        <taxon>Eukaryota</taxon>
        <taxon>Metazoa</taxon>
        <taxon>Spiralia</taxon>
        <taxon>Lophotrochozoa</taxon>
        <taxon>Mollusca</taxon>
        <taxon>Gastropoda</taxon>
        <taxon>Caenogastropoda</taxon>
        <taxon>Sorbeoconcha</taxon>
        <taxon>Cerithioidea</taxon>
        <taxon>Batillariidae</taxon>
        <taxon>Batillaria</taxon>
    </lineage>
</organism>
<dbReference type="EMBL" id="JACVVK020000038">
    <property type="protein sequence ID" value="KAK7500205.1"/>
    <property type="molecule type" value="Genomic_DNA"/>
</dbReference>
<sequence length="438" mass="49112">MAGQLMHDLSRPCPKSELDIFQVPPTQTTIVEGQYVEHRPLSTLTDAGPVEFYVSSGGEDYLDLNSTYLYVQLKLVNADDSNLAADANVGPENLLLHSLWSQVDLYLNNTLVTPSTNTYPYRAYLETLLSHGSDAKHTRLQTSLWYKDTKGHMNAAHNHNAGLAARRRRVAESRTIELLGRPHLDLFQQDKLLINGVNLKIKLVRSRDAFCLHSTTDAAAFKVRLLDVSLFVRKVKVAPSVQMAHSLALEKGTAKYPMQRAVTKIFAVPQGNMQIQKENMFLGQLPRRLVIGLIHNQAFHGHYAENPYNFLHLNLNYLALHVDGRQIPAKPLQPNFTQSLYARSYLSLFEAVGKVQSDEGNDVTYEDYGAGYTLFAFDLTPDEAADVGHAQLVKHGNLRLEIHFANPLPHTINVVAHGEFQSLLEVDKHRNVLVDFAT</sequence>
<keyword evidence="2" id="KW-1185">Reference proteome</keyword>
<dbReference type="Proteomes" id="UP001519460">
    <property type="component" value="Unassembled WGS sequence"/>
</dbReference>
<dbReference type="AlphaFoldDB" id="A0ABD0LLK4"/>
<evidence type="ECO:0000313" key="2">
    <source>
        <dbReference type="Proteomes" id="UP001519460"/>
    </source>
</evidence>
<reference evidence="1 2" key="1">
    <citation type="journal article" date="2023" name="Sci. Data">
        <title>Genome assembly of the Korean intertidal mud-creeper Batillaria attramentaria.</title>
        <authorList>
            <person name="Patra A.K."/>
            <person name="Ho P.T."/>
            <person name="Jun S."/>
            <person name="Lee S.J."/>
            <person name="Kim Y."/>
            <person name="Won Y.J."/>
        </authorList>
    </citation>
    <scope>NUCLEOTIDE SEQUENCE [LARGE SCALE GENOMIC DNA]</scope>
    <source>
        <strain evidence="1">Wonlab-2016</strain>
    </source>
</reference>
<gene>
    <name evidence="1" type="ORF">BaRGS_00008428</name>
</gene>
<dbReference type="PANTHER" id="PTHR23409:SF21">
    <property type="entry name" value="CAPSID PROTEIN"/>
    <property type="match status" value="1"/>
</dbReference>
<protein>
    <submittedName>
        <fullName evidence="1">Uncharacterized protein</fullName>
    </submittedName>
</protein>
<dbReference type="InterPro" id="IPR000358">
    <property type="entry name" value="RNR_small_fam"/>
</dbReference>
<comment type="caution">
    <text evidence="1">The sequence shown here is derived from an EMBL/GenBank/DDBJ whole genome shotgun (WGS) entry which is preliminary data.</text>
</comment>